<dbReference type="EMBL" id="QKMR01000029">
    <property type="protein sequence ID" value="PYG84900.1"/>
    <property type="molecule type" value="Genomic_DNA"/>
</dbReference>
<comment type="caution">
    <text evidence="1">The sequence shown here is derived from an EMBL/GenBank/DDBJ whole genome shotgun (WGS) entry which is preliminary data.</text>
</comment>
<evidence type="ECO:0000313" key="2">
    <source>
        <dbReference type="Proteomes" id="UP000248132"/>
    </source>
</evidence>
<dbReference type="AlphaFoldDB" id="A0A318XIF6"/>
<evidence type="ECO:0000313" key="1">
    <source>
        <dbReference type="EMBL" id="PYG84900.1"/>
    </source>
</evidence>
<reference evidence="1 2" key="1">
    <citation type="submission" date="2018-06" db="EMBL/GenBank/DDBJ databases">
        <title>Genomic Encyclopedia of Type Strains, Phase I: the one thousand microbial genomes (KMG-I) project.</title>
        <authorList>
            <person name="Kyrpides N."/>
        </authorList>
    </citation>
    <scope>NUCLEOTIDE SEQUENCE [LARGE SCALE GENOMIC DNA]</scope>
    <source>
        <strain evidence="1 2">DSM 19573</strain>
    </source>
</reference>
<name>A0A318XIF6_9FIRM</name>
<organism evidence="1 2">
    <name type="scientific">Ruminiclostridium sufflavum DSM 19573</name>
    <dbReference type="NCBI Taxonomy" id="1121337"/>
    <lineage>
        <taxon>Bacteria</taxon>
        <taxon>Bacillati</taxon>
        <taxon>Bacillota</taxon>
        <taxon>Clostridia</taxon>
        <taxon>Eubacteriales</taxon>
        <taxon>Oscillospiraceae</taxon>
        <taxon>Ruminiclostridium</taxon>
    </lineage>
</organism>
<sequence>MNVIDILRKIGYDIISISDGVYTVRNTTEKIQDMVKEAEADEANDFDIYDTYKLVVNEVKFNGFGNLSVSFKRLEHPDEVWDAFEYRNMDKEYR</sequence>
<keyword evidence="2" id="KW-1185">Reference proteome</keyword>
<accession>A0A318XIF6</accession>
<proteinExistence type="predicted"/>
<gene>
    <name evidence="1" type="ORF">LY28_03521</name>
</gene>
<dbReference type="RefSeq" id="WP_110463473.1">
    <property type="nucleotide sequence ID" value="NZ_QKMR01000029.1"/>
</dbReference>
<dbReference type="Proteomes" id="UP000248132">
    <property type="component" value="Unassembled WGS sequence"/>
</dbReference>
<protein>
    <submittedName>
        <fullName evidence="1">Uncharacterized protein</fullName>
    </submittedName>
</protein>
<dbReference type="OrthoDB" id="9957107at2"/>